<dbReference type="PANTHER" id="PTHR34580">
    <property type="match status" value="1"/>
</dbReference>
<organism evidence="4">
    <name type="scientific">Arcobacter cryaerophilus gv. pseudocryaerophilus</name>
    <dbReference type="NCBI Taxonomy" id="2933791"/>
    <lineage>
        <taxon>Bacteria</taxon>
        <taxon>Pseudomonadati</taxon>
        <taxon>Campylobacterota</taxon>
        <taxon>Epsilonproteobacteria</taxon>
        <taxon>Campylobacterales</taxon>
        <taxon>Arcobacteraceae</taxon>
        <taxon>Aliarcobacter</taxon>
    </lineage>
</organism>
<dbReference type="InterPro" id="IPR026881">
    <property type="entry name" value="WYL_dom"/>
</dbReference>
<name>A0AA96IL07_9BACT</name>
<evidence type="ECO:0000259" key="2">
    <source>
        <dbReference type="Pfam" id="PF13280"/>
    </source>
</evidence>
<dbReference type="InterPro" id="IPR013196">
    <property type="entry name" value="HTH_11"/>
</dbReference>
<dbReference type="Proteomes" id="UP001305220">
    <property type="component" value="Chromosome"/>
</dbReference>
<evidence type="ECO:0000259" key="1">
    <source>
        <dbReference type="Pfam" id="PF08279"/>
    </source>
</evidence>
<proteinExistence type="predicted"/>
<dbReference type="PROSITE" id="PS52050">
    <property type="entry name" value="WYL"/>
    <property type="match status" value="1"/>
</dbReference>
<accession>A0AA96IL07</accession>
<feature type="domain" description="Helix-turn-helix type 11" evidence="1">
    <location>
        <begin position="16"/>
        <end position="51"/>
    </location>
</feature>
<feature type="domain" description="WYL" evidence="2">
    <location>
        <begin position="135"/>
        <end position="199"/>
    </location>
</feature>
<sequence length="308" mass="36280">MSKIIQKQNDSTKYNRINQIYEMLKNNVHGFTIAELANELDVSTKTIQRDLYEVLSDLGAIKEGRTWKIDPKLASDDLNTKERLILGILDEMAKSAGNLFYSKAHSLLSQITQQLEHPIFTNVNGEYLEDKTVALFEQIEIAIKDKNEIKFDYEKYNFHVKPLKLAFFDGFWYLLALHVKKNKEEFKKYHLKTIKKVEVLSTKFEIPSLVEERLKFANSVWFNLDEQYSVRLFIDKQIRKYFERKPLRGQTIIGEDKDGSIEIEIKISNNMEIIPLILYYIPYIKVLEPQHLADEIKDRVQGYLEEIF</sequence>
<dbReference type="Pfam" id="PF25583">
    <property type="entry name" value="WCX"/>
    <property type="match status" value="1"/>
</dbReference>
<dbReference type="InterPro" id="IPR057727">
    <property type="entry name" value="WCX_dom"/>
</dbReference>
<dbReference type="Pfam" id="PF13280">
    <property type="entry name" value="WYL"/>
    <property type="match status" value="1"/>
</dbReference>
<evidence type="ECO:0000313" key="4">
    <source>
        <dbReference type="EMBL" id="WNL34444.1"/>
    </source>
</evidence>
<dbReference type="PANTHER" id="PTHR34580:SF1">
    <property type="entry name" value="PROTEIN PAFC"/>
    <property type="match status" value="1"/>
</dbReference>
<dbReference type="AlphaFoldDB" id="A0AA96IL07"/>
<dbReference type="InterPro" id="IPR051534">
    <property type="entry name" value="CBASS_pafABC_assoc_protein"/>
</dbReference>
<protein>
    <submittedName>
        <fullName evidence="4">Transcriptional regulator</fullName>
    </submittedName>
</protein>
<dbReference type="InterPro" id="IPR036388">
    <property type="entry name" value="WH-like_DNA-bd_sf"/>
</dbReference>
<dbReference type="Pfam" id="PF08279">
    <property type="entry name" value="HTH_11"/>
    <property type="match status" value="1"/>
</dbReference>
<feature type="domain" description="WCX" evidence="3">
    <location>
        <begin position="227"/>
        <end position="303"/>
    </location>
</feature>
<dbReference type="EMBL" id="CP134856">
    <property type="protein sequence ID" value="WNL34444.1"/>
    <property type="molecule type" value="Genomic_DNA"/>
</dbReference>
<dbReference type="Gene3D" id="1.10.10.10">
    <property type="entry name" value="Winged helix-like DNA-binding domain superfamily/Winged helix DNA-binding domain"/>
    <property type="match status" value="1"/>
</dbReference>
<gene>
    <name evidence="4" type="ORF">RMP68_02265</name>
</gene>
<dbReference type="RefSeq" id="WP_390870410.1">
    <property type="nucleotide sequence ID" value="NZ_CP128652.1"/>
</dbReference>
<evidence type="ECO:0000259" key="3">
    <source>
        <dbReference type="Pfam" id="PF25583"/>
    </source>
</evidence>
<reference evidence="4" key="1">
    <citation type="submission" date="2023-09" db="EMBL/GenBank/DDBJ databases">
        <title>Arcobacter tbilisiensis sp. nov. isolated from chicken meat in Tbilisi, Georgia.</title>
        <authorList>
            <person name="Matthias R."/>
            <person name="Zautner A.E."/>
        </authorList>
    </citation>
    <scope>NUCLEOTIDE SEQUENCE</scope>
    <source>
        <strain evidence="4">LEO 62</strain>
    </source>
</reference>